<protein>
    <submittedName>
        <fullName evidence="2">Uncharacterized protein</fullName>
    </submittedName>
</protein>
<proteinExistence type="predicted"/>
<sequence>MQWRRHRSVKQNHSDIITYNMAVMEVFLVFGSVFYCLSVLLNSEAMRLVSTHVYYITSCGQMSLHILICVERYLAMVHPVKYRSLRQSRCDTIRNVSVGSVWDCLRGNELKRDGIIGCYCYAGLKCPGPGVEGIARVGSIKKARVLHHHGHFGGVIVEAWGEFVVNDVLHFIAEEPERPVRGDGGEFRLGLPCSLVQFSSHVCLNSTTGLFVLTAFSVTNVFIHLLSAP</sequence>
<organism evidence="2 3">
    <name type="scientific">Dissostichus mawsoni</name>
    <name type="common">Antarctic cod</name>
    <dbReference type="NCBI Taxonomy" id="36200"/>
    <lineage>
        <taxon>Eukaryota</taxon>
        <taxon>Metazoa</taxon>
        <taxon>Chordata</taxon>
        <taxon>Craniata</taxon>
        <taxon>Vertebrata</taxon>
        <taxon>Euteleostomi</taxon>
        <taxon>Actinopterygii</taxon>
        <taxon>Neopterygii</taxon>
        <taxon>Teleostei</taxon>
        <taxon>Neoteleostei</taxon>
        <taxon>Acanthomorphata</taxon>
        <taxon>Eupercaria</taxon>
        <taxon>Perciformes</taxon>
        <taxon>Notothenioidei</taxon>
        <taxon>Nototheniidae</taxon>
        <taxon>Dissostichus</taxon>
    </lineage>
</organism>
<evidence type="ECO:0000313" key="3">
    <source>
        <dbReference type="Proteomes" id="UP000518266"/>
    </source>
</evidence>
<feature type="transmembrane region" description="Helical" evidence="1">
    <location>
        <begin position="21"/>
        <end position="41"/>
    </location>
</feature>
<comment type="caution">
    <text evidence="2">The sequence shown here is derived from an EMBL/GenBank/DDBJ whole genome shotgun (WGS) entry which is preliminary data.</text>
</comment>
<dbReference type="SUPFAM" id="SSF81321">
    <property type="entry name" value="Family A G protein-coupled receptor-like"/>
    <property type="match status" value="1"/>
</dbReference>
<keyword evidence="1" id="KW-0812">Transmembrane</keyword>
<keyword evidence="1" id="KW-1133">Transmembrane helix</keyword>
<dbReference type="Gene3D" id="1.20.1070.10">
    <property type="entry name" value="Rhodopsin 7-helix transmembrane proteins"/>
    <property type="match status" value="1"/>
</dbReference>
<name>A0A7J5XLL3_DISMA</name>
<evidence type="ECO:0000313" key="2">
    <source>
        <dbReference type="EMBL" id="KAF3837467.1"/>
    </source>
</evidence>
<dbReference type="EMBL" id="JAAKFY010000023">
    <property type="protein sequence ID" value="KAF3837467.1"/>
    <property type="molecule type" value="Genomic_DNA"/>
</dbReference>
<dbReference type="Proteomes" id="UP000518266">
    <property type="component" value="Unassembled WGS sequence"/>
</dbReference>
<reference evidence="2 3" key="1">
    <citation type="submission" date="2020-03" db="EMBL/GenBank/DDBJ databases">
        <title>Dissostichus mawsoni Genome sequencing and assembly.</title>
        <authorList>
            <person name="Park H."/>
        </authorList>
    </citation>
    <scope>NUCLEOTIDE SEQUENCE [LARGE SCALE GENOMIC DNA]</scope>
    <source>
        <strain evidence="2">DM0001</strain>
        <tissue evidence="2">Muscle</tissue>
    </source>
</reference>
<accession>A0A7J5XLL3</accession>
<dbReference type="AlphaFoldDB" id="A0A7J5XLL3"/>
<keyword evidence="3" id="KW-1185">Reference proteome</keyword>
<keyword evidence="1" id="KW-0472">Membrane</keyword>
<dbReference type="OrthoDB" id="8964101at2759"/>
<feature type="transmembrane region" description="Helical" evidence="1">
    <location>
        <begin position="53"/>
        <end position="74"/>
    </location>
</feature>
<evidence type="ECO:0000256" key="1">
    <source>
        <dbReference type="SAM" id="Phobius"/>
    </source>
</evidence>
<gene>
    <name evidence="2" type="ORF">F7725_004931</name>
</gene>